<name>F9WKV1_TRYVY</name>
<protein>
    <submittedName>
        <fullName evidence="1">Uncharacterized protein</fullName>
    </submittedName>
</protein>
<dbReference type="Proteomes" id="UP000009027">
    <property type="component" value="Unassembled WGS sequence"/>
</dbReference>
<accession>F9WKV1</accession>
<reference evidence="1 2" key="1">
    <citation type="journal article" date="2012" name="Proc. Natl. Acad. Sci. U.S.A.">
        <title>Antigenic diversity is generated by distinct evolutionary mechanisms in African trypanosome species.</title>
        <authorList>
            <person name="Jackson A.P."/>
            <person name="Berry A."/>
            <person name="Aslett M."/>
            <person name="Allison H.C."/>
            <person name="Burton P."/>
            <person name="Vavrova-Anderson J."/>
            <person name="Brown R."/>
            <person name="Browne H."/>
            <person name="Corton N."/>
            <person name="Hauser H."/>
            <person name="Gamble J."/>
            <person name="Gilderthorp R."/>
            <person name="Marcello L."/>
            <person name="McQuillan J."/>
            <person name="Otto T.D."/>
            <person name="Quail M.A."/>
            <person name="Sanders M.J."/>
            <person name="van Tonder A."/>
            <person name="Ginger M.L."/>
            <person name="Field M.C."/>
            <person name="Barry J.D."/>
            <person name="Hertz-Fowler C."/>
            <person name="Berriman M."/>
        </authorList>
    </citation>
    <scope>NUCLEOTIDE SEQUENCE</scope>
    <source>
        <strain evidence="1 2">Y486</strain>
    </source>
</reference>
<proteinExistence type="predicted"/>
<evidence type="ECO:0000313" key="1">
    <source>
        <dbReference type="EMBL" id="CCD18131.1"/>
    </source>
</evidence>
<gene>
    <name evidence="1" type="ORF">TvY486_0007640</name>
</gene>
<evidence type="ECO:0000313" key="2">
    <source>
        <dbReference type="Proteomes" id="UP000009027"/>
    </source>
</evidence>
<organism evidence="1 2">
    <name type="scientific">Trypanosoma vivax (strain Y486)</name>
    <dbReference type="NCBI Taxonomy" id="1055687"/>
    <lineage>
        <taxon>Eukaryota</taxon>
        <taxon>Discoba</taxon>
        <taxon>Euglenozoa</taxon>
        <taxon>Kinetoplastea</taxon>
        <taxon>Metakinetoplastina</taxon>
        <taxon>Trypanosomatida</taxon>
        <taxon>Trypanosomatidae</taxon>
        <taxon>Trypanosoma</taxon>
        <taxon>Duttonella</taxon>
    </lineage>
</organism>
<dbReference type="VEuPathDB" id="TriTrypDB:TvY486_0007640"/>
<dbReference type="AlphaFoldDB" id="F9WKV1"/>
<keyword evidence="2" id="KW-1185">Reference proteome</keyword>
<sequence length="129" mass="14523">MCFLLCLPEKRVDGLGLRNLIFARRDGAEEQKAVAGCASLVALQGRDENDEPPECRRHLGQHGHLLRRSGEPRTQEQNAGSFQFFARVFCRWHARALGDMRFLGCVRAFGSARPARSRCRERANGGGRR</sequence>
<dbReference type="EMBL" id="CAEX01000452">
    <property type="protein sequence ID" value="CCD18131.1"/>
    <property type="molecule type" value="Genomic_DNA"/>
</dbReference>